<evidence type="ECO:0000313" key="5">
    <source>
        <dbReference type="Proteomes" id="UP001180556"/>
    </source>
</evidence>
<proteinExistence type="predicted"/>
<accession>A0ABU2VZQ1</accession>
<dbReference type="InterPro" id="IPR036366">
    <property type="entry name" value="PGBDSf"/>
</dbReference>
<dbReference type="PRINTS" id="PR01217">
    <property type="entry name" value="PRICHEXTENSN"/>
</dbReference>
<keyword evidence="5" id="KW-1185">Reference proteome</keyword>
<dbReference type="Proteomes" id="UP001180556">
    <property type="component" value="Unassembled WGS sequence"/>
</dbReference>
<feature type="compositionally biased region" description="Low complexity" evidence="1">
    <location>
        <begin position="129"/>
        <end position="139"/>
    </location>
</feature>
<dbReference type="SUPFAM" id="SSF47090">
    <property type="entry name" value="PGBD-like"/>
    <property type="match status" value="1"/>
</dbReference>
<evidence type="ECO:0000259" key="3">
    <source>
        <dbReference type="Pfam" id="PF01471"/>
    </source>
</evidence>
<sequence>MSPQGTPPQGALPQGVPPQGTVCFAASPVFGHLTPPDGTEDTVEQEVLNLFAEPPRPAPPSRFPPNRKADADADTGGDARRARYARIAGLLMCVAAAGAGSLTVLYGLSGPQGADRLVTVDGPRVVAPVPSAAGASEAPAPEPPPTADASTAPSAVRPRRPSTVPAPSVTSTPTPPAPPSAPPSPSPPAPPSAPASVPPPPVRQPDTPPVLTLGSTGPEVADLQRRLDLMHLYHGAYDGVYDEDVATAVHRFQWIRGIDEPAGMYGPATRAALLTETGPARRRA</sequence>
<feature type="region of interest" description="Disordered" evidence="1">
    <location>
        <begin position="51"/>
        <end position="77"/>
    </location>
</feature>
<feature type="compositionally biased region" description="Low complexity" evidence="1">
    <location>
        <begin position="147"/>
        <end position="172"/>
    </location>
</feature>
<dbReference type="Gene3D" id="1.10.101.10">
    <property type="entry name" value="PGBD-like superfamily/PGBD"/>
    <property type="match status" value="1"/>
</dbReference>
<feature type="compositionally biased region" description="Basic and acidic residues" evidence="1">
    <location>
        <begin position="67"/>
        <end position="77"/>
    </location>
</feature>
<organism evidence="4 5">
    <name type="scientific">Streptomyces stephensoniae</name>
    <dbReference type="NCBI Taxonomy" id="3375367"/>
    <lineage>
        <taxon>Bacteria</taxon>
        <taxon>Bacillati</taxon>
        <taxon>Actinomycetota</taxon>
        <taxon>Actinomycetes</taxon>
        <taxon>Kitasatosporales</taxon>
        <taxon>Streptomycetaceae</taxon>
        <taxon>Streptomyces</taxon>
    </lineage>
</organism>
<protein>
    <submittedName>
        <fullName evidence="4">Peptidoglycan-binding domain-containing protein</fullName>
    </submittedName>
</protein>
<evidence type="ECO:0000256" key="2">
    <source>
        <dbReference type="SAM" id="Phobius"/>
    </source>
</evidence>
<feature type="compositionally biased region" description="Pro residues" evidence="1">
    <location>
        <begin position="173"/>
        <end position="208"/>
    </location>
</feature>
<dbReference type="InterPro" id="IPR036365">
    <property type="entry name" value="PGBD-like_sf"/>
</dbReference>
<name>A0ABU2VZQ1_9ACTN</name>
<keyword evidence="2" id="KW-0472">Membrane</keyword>
<dbReference type="InterPro" id="IPR002477">
    <property type="entry name" value="Peptidoglycan-bd-like"/>
</dbReference>
<keyword evidence="2" id="KW-0812">Transmembrane</keyword>
<feature type="region of interest" description="Disordered" evidence="1">
    <location>
        <begin position="129"/>
        <end position="216"/>
    </location>
</feature>
<evidence type="ECO:0000256" key="1">
    <source>
        <dbReference type="SAM" id="MobiDB-lite"/>
    </source>
</evidence>
<dbReference type="EMBL" id="JAVRFG010000010">
    <property type="protein sequence ID" value="MDT0490738.1"/>
    <property type="molecule type" value="Genomic_DNA"/>
</dbReference>
<feature type="domain" description="Peptidoglycan binding-like" evidence="3">
    <location>
        <begin position="216"/>
        <end position="273"/>
    </location>
</feature>
<dbReference type="RefSeq" id="WP_311598094.1">
    <property type="nucleotide sequence ID" value="NZ_JAVRFG010000010.1"/>
</dbReference>
<comment type="caution">
    <text evidence="4">The sequence shown here is derived from an EMBL/GenBank/DDBJ whole genome shotgun (WGS) entry which is preliminary data.</text>
</comment>
<feature type="transmembrane region" description="Helical" evidence="2">
    <location>
        <begin position="87"/>
        <end position="108"/>
    </location>
</feature>
<feature type="compositionally biased region" description="Pro residues" evidence="1">
    <location>
        <begin position="54"/>
        <end position="63"/>
    </location>
</feature>
<reference evidence="5" key="1">
    <citation type="submission" date="2023-07" db="EMBL/GenBank/DDBJ databases">
        <title>30 novel species of actinomycetes from the DSMZ collection.</title>
        <authorList>
            <person name="Nouioui I."/>
        </authorList>
    </citation>
    <scope>NUCLEOTIDE SEQUENCE [LARGE SCALE GENOMIC DNA]</scope>
    <source>
        <strain evidence="5">DSM 40932</strain>
    </source>
</reference>
<evidence type="ECO:0000313" key="4">
    <source>
        <dbReference type="EMBL" id="MDT0490738.1"/>
    </source>
</evidence>
<dbReference type="Pfam" id="PF01471">
    <property type="entry name" value="PG_binding_1"/>
    <property type="match status" value="1"/>
</dbReference>
<keyword evidence="2" id="KW-1133">Transmembrane helix</keyword>
<gene>
    <name evidence="4" type="ORF">RM717_09485</name>
</gene>